<dbReference type="InterPro" id="IPR020796">
    <property type="entry name" value="ORC5"/>
</dbReference>
<reference evidence="3 4" key="1">
    <citation type="submission" date="2023-04" db="EMBL/GenBank/DDBJ databases">
        <title>Genome of Basidiobolus ranarum AG-B5.</title>
        <authorList>
            <person name="Stajich J.E."/>
            <person name="Carter-House D."/>
            <person name="Gryganskyi A."/>
        </authorList>
    </citation>
    <scope>NUCLEOTIDE SEQUENCE [LARGE SCALE GENOMIC DNA]</scope>
    <source>
        <strain evidence="3 4">AG-B5</strain>
    </source>
</reference>
<dbReference type="Pfam" id="PF13191">
    <property type="entry name" value="AAA_16"/>
    <property type="match status" value="1"/>
</dbReference>
<name>A0ABR2W3A9_9FUNG</name>
<dbReference type="PANTHER" id="PTHR12705">
    <property type="entry name" value="ORIGIN RECOGNITION COMPLEX SUBUNIT 5"/>
    <property type="match status" value="1"/>
</dbReference>
<evidence type="ECO:0000256" key="1">
    <source>
        <dbReference type="ARBA" id="ARBA00006269"/>
    </source>
</evidence>
<dbReference type="Gene3D" id="3.40.50.300">
    <property type="entry name" value="P-loop containing nucleotide triphosphate hydrolases"/>
    <property type="match status" value="1"/>
</dbReference>
<dbReference type="EMBL" id="JASJQH010007082">
    <property type="protein sequence ID" value="KAK9718612.1"/>
    <property type="molecule type" value="Genomic_DNA"/>
</dbReference>
<protein>
    <submittedName>
        <fullName evidence="3">Origin recognition complex subunit 5</fullName>
    </submittedName>
</protein>
<feature type="domain" description="Orc1-like AAA ATPase" evidence="2">
    <location>
        <begin position="15"/>
        <end position="164"/>
    </location>
</feature>
<comment type="caution">
    <text evidence="3">The sequence shown here is derived from an EMBL/GenBank/DDBJ whole genome shotgun (WGS) entry which is preliminary data.</text>
</comment>
<proteinExistence type="inferred from homology"/>
<accession>A0ABR2W3A9</accession>
<dbReference type="InterPro" id="IPR027417">
    <property type="entry name" value="P-loop_NTPase"/>
</dbReference>
<dbReference type="SUPFAM" id="SSF52540">
    <property type="entry name" value="P-loop containing nucleoside triphosphate hydrolases"/>
    <property type="match status" value="1"/>
</dbReference>
<organism evidence="3 4">
    <name type="scientific">Basidiobolus ranarum</name>
    <dbReference type="NCBI Taxonomy" id="34480"/>
    <lineage>
        <taxon>Eukaryota</taxon>
        <taxon>Fungi</taxon>
        <taxon>Fungi incertae sedis</taxon>
        <taxon>Zoopagomycota</taxon>
        <taxon>Entomophthoromycotina</taxon>
        <taxon>Basidiobolomycetes</taxon>
        <taxon>Basidiobolales</taxon>
        <taxon>Basidiobolaceae</taxon>
        <taxon>Basidiobolus</taxon>
    </lineage>
</organism>
<dbReference type="InterPro" id="IPR041664">
    <property type="entry name" value="AAA_16"/>
</dbReference>
<dbReference type="PANTHER" id="PTHR12705:SF0">
    <property type="entry name" value="ORIGIN RECOGNITION COMPLEX SUBUNIT 5"/>
    <property type="match status" value="1"/>
</dbReference>
<dbReference type="Proteomes" id="UP001479436">
    <property type="component" value="Unassembled WGS sequence"/>
</dbReference>
<comment type="similarity">
    <text evidence="1">Belongs to the ORC5 family.</text>
</comment>
<keyword evidence="4" id="KW-1185">Reference proteome</keyword>
<evidence type="ECO:0000259" key="2">
    <source>
        <dbReference type="Pfam" id="PF13191"/>
    </source>
</evidence>
<evidence type="ECO:0000313" key="4">
    <source>
        <dbReference type="Proteomes" id="UP001479436"/>
    </source>
</evidence>
<sequence>MLEQEDKVTELCKAFPGRSKQIRQLLVLLGKPTDVTVPSIFVYGHQASGKTSILKTLFHEMLPKTNYAFLNCVECYTPRLLFEHALNQLSGTIPSFENKFKGHARCDSINEFLIQLGQVCQYNNPLETRYLILDKAERLRDMSGTVLPALLRLSELTKQNICVIMVSSVVWEKFRSKSGCFEPLVIRFPEYTKDILFYLFKLMLEC</sequence>
<gene>
    <name evidence="3" type="primary">ORC5</name>
    <name evidence="3" type="ORF">K7432_005334</name>
</gene>
<evidence type="ECO:0000313" key="3">
    <source>
        <dbReference type="EMBL" id="KAK9718612.1"/>
    </source>
</evidence>